<protein>
    <submittedName>
        <fullName evidence="2">Type I restriction enzyme HsdR N-terminal domain-containing protein</fullName>
    </submittedName>
</protein>
<dbReference type="Pfam" id="PF13588">
    <property type="entry name" value="HSDR_N_2"/>
    <property type="match status" value="1"/>
</dbReference>
<dbReference type="EMBL" id="CP104205">
    <property type="protein sequence ID" value="UWX56219.1"/>
    <property type="molecule type" value="Genomic_DNA"/>
</dbReference>
<sequence>MQSLNFPRYTFRFKNSQNSALIFDMICKKFVVLTPEEWVRQHTLMFLTTEKKYPLSHTNIEKQISYNGLKKRYDIVVFNPDGSIHLLVECKAPHINISQTTFDQIAQYNFKLNATYLMVTNGLEHYICKMLFKEEKYKFLKEIPEFSR</sequence>
<dbReference type="RefSeq" id="WP_260574811.1">
    <property type="nucleotide sequence ID" value="NZ_CP104205.1"/>
</dbReference>
<evidence type="ECO:0000313" key="2">
    <source>
        <dbReference type="EMBL" id="UWX56219.1"/>
    </source>
</evidence>
<name>A0ABY5YDD8_9FLAO</name>
<evidence type="ECO:0000313" key="3">
    <source>
        <dbReference type="Proteomes" id="UP001059209"/>
    </source>
</evidence>
<feature type="domain" description="Type I restriction enzyme R protein N-terminal" evidence="1">
    <location>
        <begin position="35"/>
        <end position="144"/>
    </location>
</feature>
<proteinExistence type="predicted"/>
<organism evidence="2 3">
    <name type="scientific">Maribacter litopenaei</name>
    <dbReference type="NCBI Taxonomy" id="2976127"/>
    <lineage>
        <taxon>Bacteria</taxon>
        <taxon>Pseudomonadati</taxon>
        <taxon>Bacteroidota</taxon>
        <taxon>Flavobacteriia</taxon>
        <taxon>Flavobacteriales</taxon>
        <taxon>Flavobacteriaceae</taxon>
        <taxon>Maribacter</taxon>
    </lineage>
</organism>
<keyword evidence="3" id="KW-1185">Reference proteome</keyword>
<gene>
    <name evidence="2" type="ORF">NYZ99_08245</name>
</gene>
<evidence type="ECO:0000259" key="1">
    <source>
        <dbReference type="Pfam" id="PF13588"/>
    </source>
</evidence>
<reference evidence="2" key="1">
    <citation type="submission" date="2022-09" db="EMBL/GenBank/DDBJ databases">
        <title>Maribacter litopenaei sp. nov., isolated from the intestinal tract of the Pacific White Shrimp, Litopenaeus vannamei.</title>
        <authorList>
            <person name="Kim S.Y."/>
            <person name="Hwang C.Y."/>
        </authorList>
    </citation>
    <scope>NUCLEOTIDE SEQUENCE</scope>
    <source>
        <strain evidence="2">HL-LV01</strain>
    </source>
</reference>
<dbReference type="Proteomes" id="UP001059209">
    <property type="component" value="Chromosome"/>
</dbReference>
<accession>A0ABY5YDD8</accession>
<dbReference type="InterPro" id="IPR029464">
    <property type="entry name" value="HSDR_N"/>
</dbReference>